<reference evidence="1" key="1">
    <citation type="journal article" date="2022" name="bioRxiv">
        <title>Sequencing and chromosome-scale assembly of the giantPleurodeles waltlgenome.</title>
        <authorList>
            <person name="Brown T."/>
            <person name="Elewa A."/>
            <person name="Iarovenko S."/>
            <person name="Subramanian E."/>
            <person name="Araus A.J."/>
            <person name="Petzold A."/>
            <person name="Susuki M."/>
            <person name="Suzuki K.-i.T."/>
            <person name="Hayashi T."/>
            <person name="Toyoda A."/>
            <person name="Oliveira C."/>
            <person name="Osipova E."/>
            <person name="Leigh N.D."/>
            <person name="Simon A."/>
            <person name="Yun M.H."/>
        </authorList>
    </citation>
    <scope>NUCLEOTIDE SEQUENCE</scope>
    <source>
        <strain evidence="1">20211129_DDA</strain>
        <tissue evidence="1">Liver</tissue>
    </source>
</reference>
<feature type="non-terminal residue" evidence="1">
    <location>
        <position position="111"/>
    </location>
</feature>
<dbReference type="AlphaFoldDB" id="A0AAV7TFW6"/>
<evidence type="ECO:0000313" key="2">
    <source>
        <dbReference type="Proteomes" id="UP001066276"/>
    </source>
</evidence>
<dbReference type="Proteomes" id="UP001066276">
    <property type="component" value="Chromosome 3_2"/>
</dbReference>
<organism evidence="1 2">
    <name type="scientific">Pleurodeles waltl</name>
    <name type="common">Iberian ribbed newt</name>
    <dbReference type="NCBI Taxonomy" id="8319"/>
    <lineage>
        <taxon>Eukaryota</taxon>
        <taxon>Metazoa</taxon>
        <taxon>Chordata</taxon>
        <taxon>Craniata</taxon>
        <taxon>Vertebrata</taxon>
        <taxon>Euteleostomi</taxon>
        <taxon>Amphibia</taxon>
        <taxon>Batrachia</taxon>
        <taxon>Caudata</taxon>
        <taxon>Salamandroidea</taxon>
        <taxon>Salamandridae</taxon>
        <taxon>Pleurodelinae</taxon>
        <taxon>Pleurodeles</taxon>
    </lineage>
</organism>
<dbReference type="EMBL" id="JANPWB010000006">
    <property type="protein sequence ID" value="KAJ1175155.1"/>
    <property type="molecule type" value="Genomic_DNA"/>
</dbReference>
<comment type="caution">
    <text evidence="1">The sequence shown here is derived from an EMBL/GenBank/DDBJ whole genome shotgun (WGS) entry which is preliminary data.</text>
</comment>
<name>A0AAV7TFW6_PLEWA</name>
<evidence type="ECO:0000313" key="1">
    <source>
        <dbReference type="EMBL" id="KAJ1175155.1"/>
    </source>
</evidence>
<keyword evidence="2" id="KW-1185">Reference proteome</keyword>
<proteinExistence type="predicted"/>
<accession>A0AAV7TFW6</accession>
<protein>
    <submittedName>
        <fullName evidence="1">Uncharacterized protein</fullName>
    </submittedName>
</protein>
<sequence length="111" mass="12644">MRQESTKLLTPLGRCLKSLKLCWNPTLIDHLRNPQMTGVTPLPPILHLKFQRFIPPSKRWKKPLLSSPLVTVMTPPYLSFLNPPSLTLENIVALFRKIKFGSPLNPAPPRI</sequence>
<gene>
    <name evidence="1" type="ORF">NDU88_000446</name>
</gene>